<name>A0A0C2YSB8_PARME</name>
<comment type="caution">
    <text evidence="1">The sequence shown here is derived from an EMBL/GenBank/DDBJ whole genome shotgun (WGS) entry which is preliminary data.</text>
</comment>
<protein>
    <submittedName>
        <fullName evidence="1">Uncharacterized protein</fullName>
    </submittedName>
</protein>
<organism evidence="1 2">
    <name type="scientific">Paramagnetospirillum magnetotacticum MS-1</name>
    <dbReference type="NCBI Taxonomy" id="272627"/>
    <lineage>
        <taxon>Bacteria</taxon>
        <taxon>Pseudomonadati</taxon>
        <taxon>Pseudomonadota</taxon>
        <taxon>Alphaproteobacteria</taxon>
        <taxon>Rhodospirillales</taxon>
        <taxon>Magnetospirillaceae</taxon>
        <taxon>Paramagnetospirillum</taxon>
    </lineage>
</organism>
<gene>
    <name evidence="1" type="ORF">CCC_00646</name>
</gene>
<accession>A0A0C2YSB8</accession>
<dbReference type="Pfam" id="PF06945">
    <property type="entry name" value="DUF1289"/>
    <property type="match status" value="1"/>
</dbReference>
<keyword evidence="2" id="KW-1185">Reference proteome</keyword>
<sequence length="44" mass="4762">MGCRRTRAEIKAWSTATDGEKMAILARLPERAAAETRLLSEGGS</sequence>
<evidence type="ECO:0000313" key="2">
    <source>
        <dbReference type="Proteomes" id="UP000031971"/>
    </source>
</evidence>
<dbReference type="STRING" id="272627.CCC_00646"/>
<dbReference type="Proteomes" id="UP000031971">
    <property type="component" value="Unassembled WGS sequence"/>
</dbReference>
<evidence type="ECO:0000313" key="1">
    <source>
        <dbReference type="EMBL" id="KIL97585.1"/>
    </source>
</evidence>
<reference evidence="1 2" key="1">
    <citation type="submission" date="2015-01" db="EMBL/GenBank/DDBJ databases">
        <title>Genome Sequence of Magnetospirillum magnetotacticum Strain MS-1.</title>
        <authorList>
            <person name="Marinov G.K."/>
            <person name="Smalley M.D."/>
            <person name="DeSalvo G."/>
        </authorList>
    </citation>
    <scope>NUCLEOTIDE SEQUENCE [LARGE SCALE GENOMIC DNA]</scope>
    <source>
        <strain evidence="1 2">MS-1</strain>
    </source>
</reference>
<dbReference type="InterPro" id="IPR010710">
    <property type="entry name" value="DUF1289"/>
</dbReference>
<dbReference type="EMBL" id="JXSL01000030">
    <property type="protein sequence ID" value="KIL97585.1"/>
    <property type="molecule type" value="Genomic_DNA"/>
</dbReference>
<dbReference type="AlphaFoldDB" id="A0A0C2YSB8"/>
<proteinExistence type="predicted"/>